<dbReference type="Gene3D" id="3.30.70.3090">
    <property type="entry name" value="ORF SCO4226, nickel-binding ferredoxin-like monomer"/>
    <property type="match status" value="1"/>
</dbReference>
<dbReference type="InterPro" id="IPR042557">
    <property type="entry name" value="SCO4226"/>
</dbReference>
<keyword evidence="2" id="KW-1185">Reference proteome</keyword>
<dbReference type="InterPro" id="IPR025336">
    <property type="entry name" value="SCO4226-like"/>
</dbReference>
<proteinExistence type="predicted"/>
<dbReference type="Pfam" id="PF14026">
    <property type="entry name" value="SCO4226-like"/>
    <property type="match status" value="1"/>
</dbReference>
<sequence>MPLFLIERQFAEQLEIGAASVANIQHINADVGVNWVFSFLSADRKKTYCLYEAPSADAIRQAAHLASLPADVVIEVTQVRPESFV</sequence>
<evidence type="ECO:0000313" key="1">
    <source>
        <dbReference type="EMBL" id="MCP1174527.1"/>
    </source>
</evidence>
<name>A0AA42BM28_9RALS</name>
<reference evidence="2" key="1">
    <citation type="journal article" date="2023" name="Front. Microbiol.">
        <title>Ralstonia chuxiongensis sp. nov., Ralstonia mojiangensis sp. nov., and Ralstonia soli sp. nov., isolated from tobacco fields, are three novel species in the family Burkholderiaceae.</title>
        <authorList>
            <person name="Lu C.H."/>
            <person name="Zhang Y.Y."/>
            <person name="Jiang N."/>
            <person name="Chen W."/>
            <person name="Shao X."/>
            <person name="Zhao Z.M."/>
            <person name="Lu W.L."/>
            <person name="Hu X."/>
            <person name="Xi Y.X."/>
            <person name="Zou S.Y."/>
            <person name="Wei Q.J."/>
            <person name="Lin Z.L."/>
            <person name="Gong L."/>
            <person name="Gai X.T."/>
            <person name="Zhang L.Q."/>
            <person name="Li J.Y."/>
            <person name="Jin Y."/>
            <person name="Xia Z.Y."/>
        </authorList>
    </citation>
    <scope>NUCLEOTIDE SEQUENCE [LARGE SCALE GENOMIC DNA]</scope>
    <source>
        <strain evidence="2">21YRMH01-3</strain>
    </source>
</reference>
<comment type="caution">
    <text evidence="1">The sequence shown here is derived from an EMBL/GenBank/DDBJ whole genome shotgun (WGS) entry which is preliminary data.</text>
</comment>
<dbReference type="AlphaFoldDB" id="A0AA42BM28"/>
<dbReference type="Proteomes" id="UP001162793">
    <property type="component" value="Unassembled WGS sequence"/>
</dbReference>
<dbReference type="EMBL" id="JAMYWC010000005">
    <property type="protein sequence ID" value="MCP1174527.1"/>
    <property type="molecule type" value="Genomic_DNA"/>
</dbReference>
<gene>
    <name evidence="1" type="ORF">NKG59_19370</name>
</gene>
<accession>A0AA42BM28</accession>
<protein>
    <submittedName>
        <fullName evidence="1">DUF4242 domain-containing protein</fullName>
    </submittedName>
</protein>
<dbReference type="RefSeq" id="WP_024975397.1">
    <property type="nucleotide sequence ID" value="NZ_JAMYWC010000005.1"/>
</dbReference>
<evidence type="ECO:0000313" key="2">
    <source>
        <dbReference type="Proteomes" id="UP001162793"/>
    </source>
</evidence>
<organism evidence="1 2">
    <name type="scientific">Ralstonia chuxiongensis</name>
    <dbReference type="NCBI Taxonomy" id="2957504"/>
    <lineage>
        <taxon>Bacteria</taxon>
        <taxon>Pseudomonadati</taxon>
        <taxon>Pseudomonadota</taxon>
        <taxon>Betaproteobacteria</taxon>
        <taxon>Burkholderiales</taxon>
        <taxon>Burkholderiaceae</taxon>
        <taxon>Ralstonia</taxon>
    </lineage>
</organism>